<dbReference type="Pfam" id="PF06172">
    <property type="entry name" value="Cupin_5"/>
    <property type="match status" value="1"/>
</dbReference>
<evidence type="ECO:0000256" key="1">
    <source>
        <dbReference type="SAM" id="SignalP"/>
    </source>
</evidence>
<dbReference type="Proteomes" id="UP000574317">
    <property type="component" value="Unassembled WGS sequence"/>
</dbReference>
<proteinExistence type="predicted"/>
<gene>
    <name evidence="3" type="ORF">FNAPI_6699</name>
</gene>
<dbReference type="InterPro" id="IPR011051">
    <property type="entry name" value="RmlC_Cupin_sf"/>
</dbReference>
<feature type="domain" description="DUF985" evidence="2">
    <location>
        <begin position="37"/>
        <end position="164"/>
    </location>
</feature>
<dbReference type="InterPro" id="IPR039935">
    <property type="entry name" value="YML079W-like"/>
</dbReference>
<dbReference type="PANTHER" id="PTHR33387">
    <property type="entry name" value="RMLC-LIKE JELLY ROLL FOLD PROTEIN"/>
    <property type="match status" value="1"/>
</dbReference>
<dbReference type="InterPro" id="IPR009327">
    <property type="entry name" value="Cupin_DUF985"/>
</dbReference>
<evidence type="ECO:0000259" key="2">
    <source>
        <dbReference type="Pfam" id="PF06172"/>
    </source>
</evidence>
<name>A0A8H5JEX5_9HYPO</name>
<evidence type="ECO:0000313" key="3">
    <source>
        <dbReference type="EMBL" id="KAF5553622.1"/>
    </source>
</evidence>
<dbReference type="Gene3D" id="2.60.120.10">
    <property type="entry name" value="Jelly Rolls"/>
    <property type="match status" value="1"/>
</dbReference>
<dbReference type="AlphaFoldDB" id="A0A8H5JEX5"/>
<keyword evidence="1" id="KW-0732">Signal</keyword>
<evidence type="ECO:0000313" key="4">
    <source>
        <dbReference type="Proteomes" id="UP000574317"/>
    </source>
</evidence>
<reference evidence="3 4" key="1">
    <citation type="submission" date="2020-05" db="EMBL/GenBank/DDBJ databases">
        <title>Identification and distribution of gene clusters putatively required for synthesis of sphingolipid metabolism inhibitors in phylogenetically diverse species of the filamentous fungus Fusarium.</title>
        <authorList>
            <person name="Kim H.-S."/>
            <person name="Busman M."/>
            <person name="Brown D.W."/>
            <person name="Divon H."/>
            <person name="Uhlig S."/>
            <person name="Proctor R.H."/>
        </authorList>
    </citation>
    <scope>NUCLEOTIDE SEQUENCE [LARGE SCALE GENOMIC DNA]</scope>
    <source>
        <strain evidence="3 4">NRRL 25196</strain>
    </source>
</reference>
<keyword evidence="4" id="KW-1185">Reference proteome</keyword>
<dbReference type="InterPro" id="IPR014710">
    <property type="entry name" value="RmlC-like_jellyroll"/>
</dbReference>
<dbReference type="EMBL" id="JAAOAO010000247">
    <property type="protein sequence ID" value="KAF5553622.1"/>
    <property type="molecule type" value="Genomic_DNA"/>
</dbReference>
<feature type="chain" id="PRO_5034965199" description="DUF985 domain-containing protein" evidence="1">
    <location>
        <begin position="16"/>
        <end position="200"/>
    </location>
</feature>
<dbReference type="PANTHER" id="PTHR33387:SF3">
    <property type="entry name" value="DUF985 DOMAIN-CONTAINING PROTEIN"/>
    <property type="match status" value="1"/>
</dbReference>
<dbReference type="CDD" id="cd06121">
    <property type="entry name" value="cupin_YML079wp"/>
    <property type="match status" value="1"/>
</dbReference>
<protein>
    <recommendedName>
        <fullName evidence="2">DUF985 domain-containing protein</fullName>
    </recommendedName>
</protein>
<sequence>MRFALALSWLPLSLALHIPESLHSRTKHKPITDCSAEQVIDLLKLVPNTEKGYFVETFVDPTTIAGTNRSVSTAIYYLLEGSAGQSLWHKLDAAEVWHYYAGAPLVLSISKNDGSCTKDHVMGNDLFGGQRPQVVVKAEEWQSARSLGDWTLVGTTVAPGFDPAGQVLKPEGWKPKSCKKPIEGPDSFAFVAGSELGNND</sequence>
<accession>A0A8H5JEX5</accession>
<dbReference type="SUPFAM" id="SSF51182">
    <property type="entry name" value="RmlC-like cupins"/>
    <property type="match status" value="1"/>
</dbReference>
<feature type="signal peptide" evidence="1">
    <location>
        <begin position="1"/>
        <end position="15"/>
    </location>
</feature>
<organism evidence="3 4">
    <name type="scientific">Fusarium napiforme</name>
    <dbReference type="NCBI Taxonomy" id="42672"/>
    <lineage>
        <taxon>Eukaryota</taxon>
        <taxon>Fungi</taxon>
        <taxon>Dikarya</taxon>
        <taxon>Ascomycota</taxon>
        <taxon>Pezizomycotina</taxon>
        <taxon>Sordariomycetes</taxon>
        <taxon>Hypocreomycetidae</taxon>
        <taxon>Hypocreales</taxon>
        <taxon>Nectriaceae</taxon>
        <taxon>Fusarium</taxon>
        <taxon>Fusarium fujikuroi species complex</taxon>
    </lineage>
</organism>
<comment type="caution">
    <text evidence="3">The sequence shown here is derived from an EMBL/GenBank/DDBJ whole genome shotgun (WGS) entry which is preliminary data.</text>
</comment>